<protein>
    <submittedName>
        <fullName evidence="5">Retinol dehydrogenase 3</fullName>
    </submittedName>
</protein>
<dbReference type="InterPro" id="IPR020904">
    <property type="entry name" value="Sc_DH/Rdtase_CS"/>
</dbReference>
<dbReference type="PRINTS" id="PR00080">
    <property type="entry name" value="SDRFAMILY"/>
</dbReference>
<proteinExistence type="inferred from homology"/>
<keyword evidence="4" id="KW-0812">Transmembrane</keyword>
<accession>A0A2B4SDW5</accession>
<evidence type="ECO:0000256" key="1">
    <source>
        <dbReference type="ARBA" id="ARBA00006484"/>
    </source>
</evidence>
<keyword evidence="6" id="KW-1185">Reference proteome</keyword>
<sequence>MSGTGGKSVCFGALEREQEIELQGAMERVDSFYAVALLVAAMCALWIIKRLYKEEFLTDLQQKYVLVTGCDSGFGRETALRLDSLGFNVFATCLTSEGQENLTAACSKRLTALHLDVTDSKEIKETYKFVAQYLPENRGLWGLVNNAGIAKVGPIEWQTIEEFKQIADVNLWGLIDVTKVFLPLIKKERGRIINLASIGGRTCLPHASAYSISKFGVEAFSDALRRELGPTGVKVSIVEPGFFQTKITNPDNLKGQWQELWANLNHSLKEEYGEKFYETSVKNMLTGMVDTCASPYLYKVVDAIVHSLTSRYPKTRYMVGWDAKLLWIWISRLPAGVGDAILNLLGDKAEPIVCTGALTRSCENLVKLNGNNNSEKAFALGK</sequence>
<evidence type="ECO:0000313" key="5">
    <source>
        <dbReference type="EMBL" id="PFX27243.1"/>
    </source>
</evidence>
<dbReference type="Pfam" id="PF00106">
    <property type="entry name" value="adh_short"/>
    <property type="match status" value="1"/>
</dbReference>
<gene>
    <name evidence="5" type="primary">Rdh3</name>
    <name evidence="5" type="ORF">AWC38_SpisGene8094</name>
</gene>
<dbReference type="PANTHER" id="PTHR43313:SF50">
    <property type="entry name" value="GH26015P"/>
    <property type="match status" value="1"/>
</dbReference>
<dbReference type="SUPFAM" id="SSF51735">
    <property type="entry name" value="NAD(P)-binding Rossmann-fold domains"/>
    <property type="match status" value="1"/>
</dbReference>
<dbReference type="OrthoDB" id="5296at2759"/>
<dbReference type="STRING" id="50429.A0A2B4SDW5"/>
<reference evidence="6" key="1">
    <citation type="journal article" date="2017" name="bioRxiv">
        <title>Comparative analysis of the genomes of Stylophora pistillata and Acropora digitifera provides evidence for extensive differences between species of corals.</title>
        <authorList>
            <person name="Voolstra C.R."/>
            <person name="Li Y."/>
            <person name="Liew Y.J."/>
            <person name="Baumgarten S."/>
            <person name="Zoccola D."/>
            <person name="Flot J.-F."/>
            <person name="Tambutte S."/>
            <person name="Allemand D."/>
            <person name="Aranda M."/>
        </authorList>
    </citation>
    <scope>NUCLEOTIDE SEQUENCE [LARGE SCALE GENOMIC DNA]</scope>
</reference>
<organism evidence="5 6">
    <name type="scientific">Stylophora pistillata</name>
    <name type="common">Smooth cauliflower coral</name>
    <dbReference type="NCBI Taxonomy" id="50429"/>
    <lineage>
        <taxon>Eukaryota</taxon>
        <taxon>Metazoa</taxon>
        <taxon>Cnidaria</taxon>
        <taxon>Anthozoa</taxon>
        <taxon>Hexacorallia</taxon>
        <taxon>Scleractinia</taxon>
        <taxon>Astrocoeniina</taxon>
        <taxon>Pocilloporidae</taxon>
        <taxon>Stylophora</taxon>
    </lineage>
</organism>
<keyword evidence="4" id="KW-1133">Transmembrane helix</keyword>
<comment type="caution">
    <text evidence="5">The sequence shown here is derived from an EMBL/GenBank/DDBJ whole genome shotgun (WGS) entry which is preliminary data.</text>
</comment>
<evidence type="ECO:0000256" key="4">
    <source>
        <dbReference type="SAM" id="Phobius"/>
    </source>
</evidence>
<dbReference type="EMBL" id="LSMT01000108">
    <property type="protein sequence ID" value="PFX27243.1"/>
    <property type="molecule type" value="Genomic_DNA"/>
</dbReference>
<keyword evidence="4" id="KW-0472">Membrane</keyword>
<evidence type="ECO:0000313" key="6">
    <source>
        <dbReference type="Proteomes" id="UP000225706"/>
    </source>
</evidence>
<comment type="similarity">
    <text evidence="1 3">Belongs to the short-chain dehydrogenases/reductases (SDR) family.</text>
</comment>
<dbReference type="GO" id="GO:0016491">
    <property type="term" value="F:oxidoreductase activity"/>
    <property type="evidence" value="ECO:0007669"/>
    <property type="project" value="UniProtKB-KW"/>
</dbReference>
<dbReference type="Proteomes" id="UP000225706">
    <property type="component" value="Unassembled WGS sequence"/>
</dbReference>
<dbReference type="FunFam" id="3.40.50.720:FF:000074">
    <property type="entry name" value="Retinol dehydrogenase type 1"/>
    <property type="match status" value="1"/>
</dbReference>
<dbReference type="PROSITE" id="PS00061">
    <property type="entry name" value="ADH_SHORT"/>
    <property type="match status" value="1"/>
</dbReference>
<name>A0A2B4SDW5_STYPI</name>
<dbReference type="AlphaFoldDB" id="A0A2B4SDW5"/>
<evidence type="ECO:0000256" key="3">
    <source>
        <dbReference type="RuleBase" id="RU000363"/>
    </source>
</evidence>
<dbReference type="GO" id="GO:0008202">
    <property type="term" value="P:steroid metabolic process"/>
    <property type="evidence" value="ECO:0007669"/>
    <property type="project" value="TreeGrafter"/>
</dbReference>
<evidence type="ECO:0000256" key="2">
    <source>
        <dbReference type="ARBA" id="ARBA00023002"/>
    </source>
</evidence>
<feature type="transmembrane region" description="Helical" evidence="4">
    <location>
        <begin position="31"/>
        <end position="48"/>
    </location>
</feature>
<dbReference type="InterPro" id="IPR002347">
    <property type="entry name" value="SDR_fam"/>
</dbReference>
<dbReference type="PRINTS" id="PR00081">
    <property type="entry name" value="GDHRDH"/>
</dbReference>
<dbReference type="Gene3D" id="3.40.50.720">
    <property type="entry name" value="NAD(P)-binding Rossmann-like Domain"/>
    <property type="match status" value="1"/>
</dbReference>
<dbReference type="PANTHER" id="PTHR43313">
    <property type="entry name" value="SHORT-CHAIN DEHYDROGENASE/REDUCTASE FAMILY 9C"/>
    <property type="match status" value="1"/>
</dbReference>
<dbReference type="InterPro" id="IPR036291">
    <property type="entry name" value="NAD(P)-bd_dom_sf"/>
</dbReference>
<keyword evidence="2" id="KW-0560">Oxidoreductase</keyword>